<keyword evidence="6" id="KW-1185">Reference proteome</keyword>
<reference evidence="5 6" key="1">
    <citation type="submission" date="2021-11" db="EMBL/GenBank/DDBJ databases">
        <title>Draft genome sequence of Actinomycetospora sp. SF1 isolated from the rhizosphere soil.</title>
        <authorList>
            <person name="Duangmal K."/>
            <person name="Chantavorakit T."/>
        </authorList>
    </citation>
    <scope>NUCLEOTIDE SEQUENCE [LARGE SCALE GENOMIC DNA]</scope>
    <source>
        <strain evidence="5 6">TBRC 5722</strain>
    </source>
</reference>
<protein>
    <submittedName>
        <fullName evidence="5">Lrp/AsnC family transcriptional regulator</fullName>
    </submittedName>
</protein>
<dbReference type="Pfam" id="PF13412">
    <property type="entry name" value="HTH_24"/>
    <property type="match status" value="1"/>
</dbReference>
<dbReference type="InterPro" id="IPR019887">
    <property type="entry name" value="Tscrpt_reg_AsnC/Lrp_C"/>
</dbReference>
<accession>A0ABS8P6T2</accession>
<dbReference type="InterPro" id="IPR036390">
    <property type="entry name" value="WH_DNA-bd_sf"/>
</dbReference>
<evidence type="ECO:0000313" key="5">
    <source>
        <dbReference type="EMBL" id="MCD2193960.1"/>
    </source>
</evidence>
<dbReference type="InterPro" id="IPR000485">
    <property type="entry name" value="AsnC-type_HTH_dom"/>
</dbReference>
<keyword evidence="1" id="KW-0805">Transcription regulation</keyword>
<dbReference type="SUPFAM" id="SSF54909">
    <property type="entry name" value="Dimeric alpha+beta barrel"/>
    <property type="match status" value="1"/>
</dbReference>
<evidence type="ECO:0000256" key="1">
    <source>
        <dbReference type="ARBA" id="ARBA00023015"/>
    </source>
</evidence>
<evidence type="ECO:0000256" key="3">
    <source>
        <dbReference type="ARBA" id="ARBA00023163"/>
    </source>
</evidence>
<dbReference type="Gene3D" id="1.10.10.10">
    <property type="entry name" value="Winged helix-like DNA-binding domain superfamily/Winged helix DNA-binding domain"/>
    <property type="match status" value="1"/>
</dbReference>
<keyword evidence="2" id="KW-0238">DNA-binding</keyword>
<dbReference type="PROSITE" id="PS50956">
    <property type="entry name" value="HTH_ASNC_2"/>
    <property type="match status" value="1"/>
</dbReference>
<dbReference type="InterPro" id="IPR019888">
    <property type="entry name" value="Tscrpt_reg_AsnC-like"/>
</dbReference>
<dbReference type="EMBL" id="JAJNDB010000002">
    <property type="protein sequence ID" value="MCD2193960.1"/>
    <property type="molecule type" value="Genomic_DNA"/>
</dbReference>
<dbReference type="InterPro" id="IPR011991">
    <property type="entry name" value="ArsR-like_HTH"/>
</dbReference>
<dbReference type="SMART" id="SM00344">
    <property type="entry name" value="HTH_ASNC"/>
    <property type="match status" value="1"/>
</dbReference>
<dbReference type="PANTHER" id="PTHR30154:SF34">
    <property type="entry name" value="TRANSCRIPTIONAL REGULATOR AZLB"/>
    <property type="match status" value="1"/>
</dbReference>
<dbReference type="InterPro" id="IPR036388">
    <property type="entry name" value="WH-like_DNA-bd_sf"/>
</dbReference>
<keyword evidence="3" id="KW-0804">Transcription</keyword>
<dbReference type="InterPro" id="IPR011008">
    <property type="entry name" value="Dimeric_a/b-barrel"/>
</dbReference>
<dbReference type="RefSeq" id="WP_230733398.1">
    <property type="nucleotide sequence ID" value="NZ_JAJNDB010000002.1"/>
</dbReference>
<gene>
    <name evidence="5" type="ORF">LQ327_11290</name>
</gene>
<comment type="caution">
    <text evidence="5">The sequence shown here is derived from an EMBL/GenBank/DDBJ whole genome shotgun (WGS) entry which is preliminary data.</text>
</comment>
<organism evidence="5 6">
    <name type="scientific">Actinomycetospora endophytica</name>
    <dbReference type="NCBI Taxonomy" id="2291215"/>
    <lineage>
        <taxon>Bacteria</taxon>
        <taxon>Bacillati</taxon>
        <taxon>Actinomycetota</taxon>
        <taxon>Actinomycetes</taxon>
        <taxon>Pseudonocardiales</taxon>
        <taxon>Pseudonocardiaceae</taxon>
        <taxon>Actinomycetospora</taxon>
    </lineage>
</organism>
<sequence length="166" mass="18189">MAAPLTGRSTQLDRIDRLILAHLVDHGRSSLADLAEAVSISASSAQRRLRRLEADGVIRGYRAVLDPEAIGRSLVVHLSVVLVDHTAETVGRFERWIVDLDGLISCHHVTGDVDYLLRVDVADVHALDVLLRRTLAQIPGVARFTTMVATSALVDRFSEVPPAREQ</sequence>
<proteinExistence type="predicted"/>
<dbReference type="PANTHER" id="PTHR30154">
    <property type="entry name" value="LEUCINE-RESPONSIVE REGULATORY PROTEIN"/>
    <property type="match status" value="1"/>
</dbReference>
<dbReference type="CDD" id="cd00090">
    <property type="entry name" value="HTH_ARSR"/>
    <property type="match status" value="1"/>
</dbReference>
<dbReference type="Pfam" id="PF01037">
    <property type="entry name" value="AsnC_trans_reg"/>
    <property type="match status" value="1"/>
</dbReference>
<evidence type="ECO:0000256" key="2">
    <source>
        <dbReference type="ARBA" id="ARBA00023125"/>
    </source>
</evidence>
<evidence type="ECO:0000259" key="4">
    <source>
        <dbReference type="PROSITE" id="PS50956"/>
    </source>
</evidence>
<dbReference type="Gene3D" id="3.30.70.920">
    <property type="match status" value="1"/>
</dbReference>
<dbReference type="SUPFAM" id="SSF46785">
    <property type="entry name" value="Winged helix' DNA-binding domain"/>
    <property type="match status" value="1"/>
</dbReference>
<name>A0ABS8P6T2_9PSEU</name>
<dbReference type="PRINTS" id="PR00033">
    <property type="entry name" value="HTHASNC"/>
</dbReference>
<evidence type="ECO:0000313" key="6">
    <source>
        <dbReference type="Proteomes" id="UP001199469"/>
    </source>
</evidence>
<feature type="domain" description="HTH asnC-type" evidence="4">
    <location>
        <begin position="12"/>
        <end position="73"/>
    </location>
</feature>
<dbReference type="Proteomes" id="UP001199469">
    <property type="component" value="Unassembled WGS sequence"/>
</dbReference>